<dbReference type="AlphaFoldDB" id="A0A532V0B1"/>
<keyword evidence="2" id="KW-0540">Nuclease</keyword>
<dbReference type="EMBL" id="NJBO01000017">
    <property type="protein sequence ID" value="TKJ40582.1"/>
    <property type="molecule type" value="Genomic_DNA"/>
</dbReference>
<dbReference type="InterPro" id="IPR029471">
    <property type="entry name" value="HNH_5"/>
</dbReference>
<protein>
    <submittedName>
        <fullName evidence="2">HNH endonuclease</fullName>
    </submittedName>
</protein>
<dbReference type="PANTHER" id="PTHR33877">
    <property type="entry name" value="SLL1193 PROTEIN"/>
    <property type="match status" value="1"/>
</dbReference>
<name>A0A532V0B1_UNCT6</name>
<gene>
    <name evidence="2" type="ORF">CEE36_09365</name>
</gene>
<comment type="caution">
    <text evidence="2">The sequence shown here is derived from an EMBL/GenBank/DDBJ whole genome shotgun (WGS) entry which is preliminary data.</text>
</comment>
<feature type="domain" description="HNH nuclease" evidence="1">
    <location>
        <begin position="65"/>
        <end position="116"/>
    </location>
</feature>
<dbReference type="PANTHER" id="PTHR33877:SF2">
    <property type="entry name" value="OS07G0170200 PROTEIN"/>
    <property type="match status" value="1"/>
</dbReference>
<keyword evidence="2" id="KW-0378">Hydrolase</keyword>
<evidence type="ECO:0000313" key="2">
    <source>
        <dbReference type="EMBL" id="TKJ40582.1"/>
    </source>
</evidence>
<accession>A0A532V0B1</accession>
<dbReference type="InterPro" id="IPR052892">
    <property type="entry name" value="NA-targeting_endonuclease"/>
</dbReference>
<keyword evidence="2" id="KW-0255">Endonuclease</keyword>
<dbReference type="InterPro" id="IPR003615">
    <property type="entry name" value="HNH_nuc"/>
</dbReference>
<dbReference type="GO" id="GO:0004519">
    <property type="term" value="F:endonuclease activity"/>
    <property type="evidence" value="ECO:0007669"/>
    <property type="project" value="UniProtKB-KW"/>
</dbReference>
<evidence type="ECO:0000313" key="3">
    <source>
        <dbReference type="Proteomes" id="UP000317778"/>
    </source>
</evidence>
<dbReference type="CDD" id="cd00085">
    <property type="entry name" value="HNHc"/>
    <property type="match status" value="1"/>
</dbReference>
<dbReference type="SMART" id="SM00507">
    <property type="entry name" value="HNHc"/>
    <property type="match status" value="1"/>
</dbReference>
<organism evidence="2 3">
    <name type="scientific">candidate division TA06 bacterium B3_TA06</name>
    <dbReference type="NCBI Taxonomy" id="2012487"/>
    <lineage>
        <taxon>Bacteria</taxon>
        <taxon>Bacteria division TA06</taxon>
    </lineage>
</organism>
<evidence type="ECO:0000259" key="1">
    <source>
        <dbReference type="SMART" id="SM00507"/>
    </source>
</evidence>
<dbReference type="Pfam" id="PF14279">
    <property type="entry name" value="HNH_5"/>
    <property type="match status" value="1"/>
</dbReference>
<dbReference type="Gene3D" id="1.10.30.50">
    <property type="match status" value="1"/>
</dbReference>
<proteinExistence type="predicted"/>
<reference evidence="2 3" key="1">
    <citation type="submission" date="2017-06" db="EMBL/GenBank/DDBJ databases">
        <title>Novel microbial phyla capable of carbon fixation and sulfur reduction in deep-sea sediments.</title>
        <authorList>
            <person name="Huang J."/>
            <person name="Baker B."/>
            <person name="Wang Y."/>
        </authorList>
    </citation>
    <scope>NUCLEOTIDE SEQUENCE [LARGE SCALE GENOMIC DNA]</scope>
    <source>
        <strain evidence="2">B3_TA06</strain>
    </source>
</reference>
<dbReference type="Proteomes" id="UP000317778">
    <property type="component" value="Unassembled WGS sequence"/>
</dbReference>
<sequence>MLNQSYEPLGICRARRAVVLCFLGKAEIVVSADGLRVHSVNRSFPVPSVLRLSRLVKIKRREVPLTKPNLMRRDNYTCQYCGARHVHMTLDHVIPRTHGGKDSWDNLVCACDKCNSRKGDRTPREAGMKLKRKPKEPHYFSFVLVSLGTPPAEWRPYLFIS</sequence>